<feature type="region of interest" description="Disordered" evidence="1">
    <location>
        <begin position="162"/>
        <end position="193"/>
    </location>
</feature>
<dbReference type="AlphaFoldDB" id="A0A6P8I4V5"/>
<keyword evidence="2" id="KW-0472">Membrane</keyword>
<feature type="compositionally biased region" description="Polar residues" evidence="1">
    <location>
        <begin position="167"/>
        <end position="176"/>
    </location>
</feature>
<dbReference type="Proteomes" id="UP000515163">
    <property type="component" value="Unplaced"/>
</dbReference>
<evidence type="ECO:0000313" key="3">
    <source>
        <dbReference type="Proteomes" id="UP000515163"/>
    </source>
</evidence>
<evidence type="ECO:0000313" key="4">
    <source>
        <dbReference type="RefSeq" id="XP_031559947.1"/>
    </source>
</evidence>
<keyword evidence="3" id="KW-1185">Reference proteome</keyword>
<sequence length="249" mass="28270">MCREWCEDDSRSRRSRNRLPLTQEAIKMLINPFHLFQFFLCGFLFFIHTAEGQNELLGYVGGQLYIPCVNAIQAKYISLKVKNIELQNFDLKNNKLYCVESNPYHNKCATQMNGTLRMGNLVMFMVKEAWKELDGKSCQCFVRYNGYNKDVPGQMRTIRLQDRNSTETETPTNVPKSVTAPDTGKGNVSSPNVTAKKDNTKTFSSGVGVGAFFGGFFLCFLVLVPVSFLAIRLYIKYYKPSNGNIPSQD</sequence>
<dbReference type="InParanoid" id="A0A6P8I4V5"/>
<name>A0A6P8I4V5_ACTTE</name>
<keyword evidence="2" id="KW-1133">Transmembrane helix</keyword>
<feature type="transmembrane region" description="Helical" evidence="2">
    <location>
        <begin position="211"/>
        <end position="235"/>
    </location>
</feature>
<evidence type="ECO:0000256" key="2">
    <source>
        <dbReference type="SAM" id="Phobius"/>
    </source>
</evidence>
<dbReference type="KEGG" id="aten:116296126"/>
<dbReference type="RefSeq" id="XP_031559947.1">
    <property type="nucleotide sequence ID" value="XM_031704087.1"/>
</dbReference>
<keyword evidence="2" id="KW-0812">Transmembrane</keyword>
<feature type="transmembrane region" description="Helical" evidence="2">
    <location>
        <begin position="28"/>
        <end position="47"/>
    </location>
</feature>
<protein>
    <submittedName>
        <fullName evidence="4">Uncharacterized protein LOC116296126 isoform X1</fullName>
    </submittedName>
</protein>
<proteinExistence type="predicted"/>
<organism evidence="3 4">
    <name type="scientific">Actinia tenebrosa</name>
    <name type="common">Australian red waratah sea anemone</name>
    <dbReference type="NCBI Taxonomy" id="6105"/>
    <lineage>
        <taxon>Eukaryota</taxon>
        <taxon>Metazoa</taxon>
        <taxon>Cnidaria</taxon>
        <taxon>Anthozoa</taxon>
        <taxon>Hexacorallia</taxon>
        <taxon>Actiniaria</taxon>
        <taxon>Actiniidae</taxon>
        <taxon>Actinia</taxon>
    </lineage>
</organism>
<reference evidence="4" key="1">
    <citation type="submission" date="2025-08" db="UniProtKB">
        <authorList>
            <consortium name="RefSeq"/>
        </authorList>
    </citation>
    <scope>IDENTIFICATION</scope>
    <source>
        <tissue evidence="4">Tentacle</tissue>
    </source>
</reference>
<gene>
    <name evidence="4" type="primary">LOC116296126</name>
</gene>
<accession>A0A6P8I4V5</accession>
<evidence type="ECO:0000256" key="1">
    <source>
        <dbReference type="SAM" id="MobiDB-lite"/>
    </source>
</evidence>
<dbReference type="GeneID" id="116296126"/>
<dbReference type="OrthoDB" id="10417241at2759"/>